<sequence>MTSELNYDCLQNIFKIFEYNNDQDILFKCILVNRSWCESAIPYLWKDPFSIVRKRENSRKLLTTIISMFPFDKIIEEKLKLYEYELIHLNYKQSFYNYLNFCRIFKFAEFYGFVDKCAHAVTSKNVGKVSSILCISIYKIIFENCTEIRKIRISSLPKIIIKNQNFNNLSNLQELEICNFTTVKFFEKLVHVCKKIKKIRIITNAFNNSKELVNLFKVQQNLKILHFLNDLNQCQIITEELSTQILSNIEELIMKNFMFVQIKTLSNLKRLEFTFTLCSPQIVATFRNVTCPLLEVLKFHRDFPPLNVLAEFIEKTEGHLQCFYLESYSSMYPYPIYQNSDTQVLLRSIAKSCPKIKSLTTIFKLTEDLSFLKYLLSSCNELESLTLTNIEPIRNDEIIDDCETISKKLEKQLRIDGNWNVKHEMIEYTLYTLYRFFIEKA</sequence>
<dbReference type="VEuPathDB" id="FungiDB:RhiirFUN_014399"/>
<proteinExistence type="predicted"/>
<dbReference type="AlphaFoldDB" id="A0A2N1NPW2"/>
<comment type="caution">
    <text evidence="1">The sequence shown here is derived from an EMBL/GenBank/DDBJ whole genome shotgun (WGS) entry which is preliminary data.</text>
</comment>
<dbReference type="Gene3D" id="3.80.10.10">
    <property type="entry name" value="Ribonuclease Inhibitor"/>
    <property type="match status" value="1"/>
</dbReference>
<dbReference type="VEuPathDB" id="FungiDB:RhiirA1_509007"/>
<evidence type="ECO:0000313" key="2">
    <source>
        <dbReference type="Proteomes" id="UP000233469"/>
    </source>
</evidence>
<dbReference type="EMBL" id="LLXL01000212">
    <property type="protein sequence ID" value="PKK75937.1"/>
    <property type="molecule type" value="Genomic_DNA"/>
</dbReference>
<name>A0A2N1NPW2_9GLOM</name>
<evidence type="ECO:0008006" key="3">
    <source>
        <dbReference type="Google" id="ProtNLM"/>
    </source>
</evidence>
<protein>
    <recommendedName>
        <fullName evidence="3">F-box domain-containing protein</fullName>
    </recommendedName>
</protein>
<reference evidence="1 2" key="1">
    <citation type="submission" date="2016-04" db="EMBL/GenBank/DDBJ databases">
        <title>Genome analyses suggest a sexual origin of heterokaryosis in a supposedly ancient asexual fungus.</title>
        <authorList>
            <person name="Ropars J."/>
            <person name="Sedzielewska K."/>
            <person name="Noel J."/>
            <person name="Charron P."/>
            <person name="Farinelli L."/>
            <person name="Marton T."/>
            <person name="Kruger M."/>
            <person name="Pelin A."/>
            <person name="Brachmann A."/>
            <person name="Corradi N."/>
        </authorList>
    </citation>
    <scope>NUCLEOTIDE SEQUENCE [LARGE SCALE GENOMIC DNA]</scope>
    <source>
        <strain evidence="1 2">C2</strain>
    </source>
</reference>
<reference evidence="1 2" key="2">
    <citation type="submission" date="2017-10" db="EMBL/GenBank/DDBJ databases">
        <title>Extensive intraspecific genome diversity in a model arbuscular mycorrhizal fungus.</title>
        <authorList>
            <person name="Chen E.C.H."/>
            <person name="Morin E."/>
            <person name="Baudet D."/>
            <person name="Noel J."/>
            <person name="Ndikumana S."/>
            <person name="Charron P."/>
            <person name="St-Onge C."/>
            <person name="Giorgi J."/>
            <person name="Grigoriev I.V."/>
            <person name="Roux C."/>
            <person name="Martin F.M."/>
            <person name="Corradi N."/>
        </authorList>
    </citation>
    <scope>NUCLEOTIDE SEQUENCE [LARGE SCALE GENOMIC DNA]</scope>
    <source>
        <strain evidence="1 2">C2</strain>
    </source>
</reference>
<dbReference type="InterPro" id="IPR032675">
    <property type="entry name" value="LRR_dom_sf"/>
</dbReference>
<dbReference type="VEuPathDB" id="FungiDB:FUN_012735"/>
<evidence type="ECO:0000313" key="1">
    <source>
        <dbReference type="EMBL" id="PKK75937.1"/>
    </source>
</evidence>
<organism evidence="1 2">
    <name type="scientific">Rhizophagus irregularis</name>
    <dbReference type="NCBI Taxonomy" id="588596"/>
    <lineage>
        <taxon>Eukaryota</taxon>
        <taxon>Fungi</taxon>
        <taxon>Fungi incertae sedis</taxon>
        <taxon>Mucoromycota</taxon>
        <taxon>Glomeromycotina</taxon>
        <taxon>Glomeromycetes</taxon>
        <taxon>Glomerales</taxon>
        <taxon>Glomeraceae</taxon>
        <taxon>Rhizophagus</taxon>
    </lineage>
</organism>
<gene>
    <name evidence="1" type="ORF">RhiirC2_773044</name>
</gene>
<dbReference type="OrthoDB" id="2320818at2759"/>
<dbReference type="Proteomes" id="UP000233469">
    <property type="component" value="Unassembled WGS sequence"/>
</dbReference>
<dbReference type="SUPFAM" id="SSF52047">
    <property type="entry name" value="RNI-like"/>
    <property type="match status" value="1"/>
</dbReference>
<accession>A0A2N1NPW2</accession>